<evidence type="ECO:0000256" key="10">
    <source>
        <dbReference type="ARBA" id="ARBA00023098"/>
    </source>
</evidence>
<comment type="catalytic activity">
    <reaction evidence="13">
        <text>(5Z,8Z,11Z,14Z)-eicosatetraenoyl-CoA + H2O = (5Z,8Z,11Z,14Z)-eicosatetraenoate + CoA + H(+)</text>
        <dbReference type="Rhea" id="RHEA:40151"/>
        <dbReference type="ChEBI" id="CHEBI:15377"/>
        <dbReference type="ChEBI" id="CHEBI:15378"/>
        <dbReference type="ChEBI" id="CHEBI:32395"/>
        <dbReference type="ChEBI" id="CHEBI:57287"/>
        <dbReference type="ChEBI" id="CHEBI:57368"/>
    </reaction>
    <physiologicalReaction direction="left-to-right" evidence="13">
        <dbReference type="Rhea" id="RHEA:40152"/>
    </physiologicalReaction>
</comment>
<keyword evidence="5" id="KW-0963">Cytoplasm</keyword>
<comment type="catalytic activity">
    <reaction evidence="23">
        <text>tetradecanoyl-CoA + H2O = tetradecanoate + CoA + H(+)</text>
        <dbReference type="Rhea" id="RHEA:40119"/>
        <dbReference type="ChEBI" id="CHEBI:15377"/>
        <dbReference type="ChEBI" id="CHEBI:15378"/>
        <dbReference type="ChEBI" id="CHEBI:30807"/>
        <dbReference type="ChEBI" id="CHEBI:57287"/>
        <dbReference type="ChEBI" id="CHEBI:57385"/>
    </reaction>
    <physiologicalReaction direction="left-to-right" evidence="23">
        <dbReference type="Rhea" id="RHEA:40120"/>
    </physiologicalReaction>
</comment>
<dbReference type="GO" id="GO:0006631">
    <property type="term" value="P:fatty acid metabolic process"/>
    <property type="evidence" value="ECO:0007669"/>
    <property type="project" value="UniProtKB-KW"/>
</dbReference>
<protein>
    <recommendedName>
        <fullName evidence="17">Acyl-coenzyme A thioesterase THEM4</fullName>
        <ecNumber evidence="16">3.1.2.2</ecNumber>
    </recommendedName>
    <alternativeName>
        <fullName evidence="18">Thioesterase superfamily member 4</fullName>
    </alternativeName>
</protein>
<evidence type="ECO:0000256" key="3">
    <source>
        <dbReference type="ARBA" id="ARBA00004632"/>
    </source>
</evidence>
<evidence type="ECO:0000256" key="17">
    <source>
        <dbReference type="ARBA" id="ARBA00040123"/>
    </source>
</evidence>
<comment type="catalytic activity">
    <reaction evidence="19">
        <text>octanoyl-CoA + H2O = octanoate + CoA + H(+)</text>
        <dbReference type="Rhea" id="RHEA:30143"/>
        <dbReference type="ChEBI" id="CHEBI:15377"/>
        <dbReference type="ChEBI" id="CHEBI:15378"/>
        <dbReference type="ChEBI" id="CHEBI:25646"/>
        <dbReference type="ChEBI" id="CHEBI:57287"/>
        <dbReference type="ChEBI" id="CHEBI:57386"/>
    </reaction>
    <physiologicalReaction direction="left-to-right" evidence="19">
        <dbReference type="Rhea" id="RHEA:30144"/>
    </physiologicalReaction>
</comment>
<proteinExistence type="inferred from homology"/>
<feature type="domain" description="Thioesterase" evidence="24">
    <location>
        <begin position="53"/>
        <end position="128"/>
    </location>
</feature>
<keyword evidence="6" id="KW-0053">Apoptosis</keyword>
<evidence type="ECO:0000256" key="2">
    <source>
        <dbReference type="ARBA" id="ARBA00004496"/>
    </source>
</evidence>
<name>E1R8M7_SEDSS</name>
<dbReference type="PANTHER" id="PTHR12418">
    <property type="entry name" value="ACYL-COENZYME A THIOESTERASE THEM4"/>
    <property type="match status" value="1"/>
</dbReference>
<evidence type="ECO:0000313" key="25">
    <source>
        <dbReference type="EMBL" id="ADK81784.1"/>
    </source>
</evidence>
<dbReference type="EMBL" id="CP002116">
    <property type="protein sequence ID" value="ADK81784.1"/>
    <property type="molecule type" value="Genomic_DNA"/>
</dbReference>
<dbReference type="PANTHER" id="PTHR12418:SF19">
    <property type="entry name" value="ACYL-COENZYME A THIOESTERASE THEM4"/>
    <property type="match status" value="1"/>
</dbReference>
<evidence type="ECO:0000256" key="23">
    <source>
        <dbReference type="ARBA" id="ARBA00048180"/>
    </source>
</evidence>
<evidence type="ECO:0000256" key="15">
    <source>
        <dbReference type="ARBA" id="ARBA00038456"/>
    </source>
</evidence>
<evidence type="ECO:0000256" key="4">
    <source>
        <dbReference type="ARBA" id="ARBA00022475"/>
    </source>
</evidence>
<evidence type="ECO:0000256" key="7">
    <source>
        <dbReference type="ARBA" id="ARBA00022801"/>
    </source>
</evidence>
<dbReference type="OrthoDB" id="9792301at2"/>
<dbReference type="HOGENOM" id="CLU_089876_6_2_12"/>
<dbReference type="GO" id="GO:0005737">
    <property type="term" value="C:cytoplasm"/>
    <property type="evidence" value="ECO:0007669"/>
    <property type="project" value="UniProtKB-SubCell"/>
</dbReference>
<evidence type="ECO:0000256" key="16">
    <source>
        <dbReference type="ARBA" id="ARBA00038848"/>
    </source>
</evidence>
<dbReference type="InterPro" id="IPR006683">
    <property type="entry name" value="Thioestr_dom"/>
</dbReference>
<evidence type="ECO:0000256" key="19">
    <source>
        <dbReference type="ARBA" id="ARBA00047588"/>
    </source>
</evidence>
<dbReference type="CDD" id="cd03443">
    <property type="entry name" value="PaaI_thioesterase"/>
    <property type="match status" value="1"/>
</dbReference>
<dbReference type="RefSeq" id="WP_013255245.1">
    <property type="nucleotide sequence ID" value="NC_014364.1"/>
</dbReference>
<dbReference type="Proteomes" id="UP000002318">
    <property type="component" value="Chromosome"/>
</dbReference>
<keyword evidence="8" id="KW-0276">Fatty acid metabolism</keyword>
<dbReference type="SUPFAM" id="SSF54637">
    <property type="entry name" value="Thioesterase/thiol ester dehydrase-isomerase"/>
    <property type="match status" value="1"/>
</dbReference>
<dbReference type="eggNOG" id="COG2050">
    <property type="taxonomic scope" value="Bacteria"/>
</dbReference>
<dbReference type="Pfam" id="PF03061">
    <property type="entry name" value="4HBT"/>
    <property type="match status" value="1"/>
</dbReference>
<accession>E1R8M7</accession>
<gene>
    <name evidence="25" type="ordered locus">Spirs_2677</name>
</gene>
<dbReference type="GO" id="GO:0016020">
    <property type="term" value="C:membrane"/>
    <property type="evidence" value="ECO:0007669"/>
    <property type="project" value="UniProtKB-SubCell"/>
</dbReference>
<sequence length="175" mass="19028">MEYKVTGKQENSRMCLVCGMQNPFGLKARFYSIEHGELVAVFSTGEEHQSYPGRLHGGIAASILDETIGRAIAVGAGGTVWGVTVDLTTRFRKPVPLGVELRAVGRITSDRGRLFEGSGELFLPDGTVAVEATGRYLKMSLEQITGEGLEDELDWRVISEVNDPESIALPDQNKS</sequence>
<dbReference type="GO" id="GO:0016790">
    <property type="term" value="F:thiolester hydrolase activity"/>
    <property type="evidence" value="ECO:0007669"/>
    <property type="project" value="UniProtKB-ARBA"/>
</dbReference>
<evidence type="ECO:0000256" key="9">
    <source>
        <dbReference type="ARBA" id="ARBA00022946"/>
    </source>
</evidence>
<comment type="catalytic activity">
    <reaction evidence="20">
        <text>hexadecanoyl-CoA + H2O = hexadecanoate + CoA + H(+)</text>
        <dbReference type="Rhea" id="RHEA:16645"/>
        <dbReference type="ChEBI" id="CHEBI:7896"/>
        <dbReference type="ChEBI" id="CHEBI:15377"/>
        <dbReference type="ChEBI" id="CHEBI:15378"/>
        <dbReference type="ChEBI" id="CHEBI:57287"/>
        <dbReference type="ChEBI" id="CHEBI:57379"/>
        <dbReference type="EC" id="3.1.2.2"/>
    </reaction>
    <physiologicalReaction direction="left-to-right" evidence="20">
        <dbReference type="Rhea" id="RHEA:16646"/>
    </physiologicalReaction>
</comment>
<evidence type="ECO:0000256" key="1">
    <source>
        <dbReference type="ARBA" id="ARBA00004170"/>
    </source>
</evidence>
<keyword evidence="12" id="KW-0966">Cell projection</keyword>
<keyword evidence="7" id="KW-0378">Hydrolase</keyword>
<dbReference type="EC" id="3.1.2.2" evidence="16"/>
<evidence type="ECO:0000256" key="22">
    <source>
        <dbReference type="ARBA" id="ARBA00048074"/>
    </source>
</evidence>
<dbReference type="AlphaFoldDB" id="E1R8M7"/>
<keyword evidence="9" id="KW-0809">Transit peptide</keyword>
<dbReference type="InterPro" id="IPR029069">
    <property type="entry name" value="HotDog_dom_sf"/>
</dbReference>
<reference evidence="25 26" key="1">
    <citation type="journal article" date="2010" name="Stand. Genomic Sci.">
        <title>Complete genome sequence of Spirochaeta smaragdinae type strain (SEBR 4228).</title>
        <authorList>
            <person name="Mavromatis K."/>
            <person name="Yasawong M."/>
            <person name="Chertkov O."/>
            <person name="Lapidus A."/>
            <person name="Lucas S."/>
            <person name="Nolan M."/>
            <person name="Del Rio T.G."/>
            <person name="Tice H."/>
            <person name="Cheng J.F."/>
            <person name="Pitluck S."/>
            <person name="Liolios K."/>
            <person name="Ivanova N."/>
            <person name="Tapia R."/>
            <person name="Han C."/>
            <person name="Bruce D."/>
            <person name="Goodwin L."/>
            <person name="Pati A."/>
            <person name="Chen A."/>
            <person name="Palaniappan K."/>
            <person name="Land M."/>
            <person name="Hauser L."/>
            <person name="Chang Y.J."/>
            <person name="Jeffries C.D."/>
            <person name="Detter J.C."/>
            <person name="Rohde M."/>
            <person name="Brambilla E."/>
            <person name="Spring S."/>
            <person name="Goker M."/>
            <person name="Sikorski J."/>
            <person name="Woyke T."/>
            <person name="Bristow J."/>
            <person name="Eisen J.A."/>
            <person name="Markowitz V."/>
            <person name="Hugenholtz P."/>
            <person name="Klenk H.P."/>
            <person name="Kyrpides N.C."/>
        </authorList>
    </citation>
    <scope>NUCLEOTIDE SEQUENCE [LARGE SCALE GENOMIC DNA]</scope>
    <source>
        <strain evidence="26">DSM 11293 / JCM 15392 / SEBR 4228</strain>
    </source>
</reference>
<evidence type="ECO:0000256" key="12">
    <source>
        <dbReference type="ARBA" id="ARBA00023273"/>
    </source>
</evidence>
<evidence type="ECO:0000256" key="5">
    <source>
        <dbReference type="ARBA" id="ARBA00022490"/>
    </source>
</evidence>
<dbReference type="KEGG" id="ssm:Spirs_2677"/>
<dbReference type="InterPro" id="IPR052365">
    <property type="entry name" value="THEM4/THEM5_acyl-CoA_thioest"/>
</dbReference>
<comment type="similarity">
    <text evidence="15">Belongs to the THEM4/THEM5 thioesterase family.</text>
</comment>
<evidence type="ECO:0000256" key="21">
    <source>
        <dbReference type="ARBA" id="ARBA00047969"/>
    </source>
</evidence>
<comment type="subcellular location">
    <subcellularLocation>
        <location evidence="3">Cell projection</location>
        <location evidence="3">Ruffle membrane</location>
    </subcellularLocation>
    <subcellularLocation>
        <location evidence="2">Cytoplasm</location>
    </subcellularLocation>
    <subcellularLocation>
        <location evidence="1">Membrane</location>
        <topology evidence="1">Peripheral membrane protein</topology>
    </subcellularLocation>
</comment>
<dbReference type="STRING" id="573413.Spirs_2677"/>
<evidence type="ECO:0000256" key="8">
    <source>
        <dbReference type="ARBA" id="ARBA00022832"/>
    </source>
</evidence>
<organism evidence="25 26">
    <name type="scientific">Sediminispirochaeta smaragdinae (strain DSM 11293 / JCM 15392 / SEBR 4228)</name>
    <name type="common">Spirochaeta smaragdinae</name>
    <dbReference type="NCBI Taxonomy" id="573413"/>
    <lineage>
        <taxon>Bacteria</taxon>
        <taxon>Pseudomonadati</taxon>
        <taxon>Spirochaetota</taxon>
        <taxon>Spirochaetia</taxon>
        <taxon>Spirochaetales</taxon>
        <taxon>Spirochaetaceae</taxon>
        <taxon>Sediminispirochaeta</taxon>
    </lineage>
</organism>
<keyword evidence="10" id="KW-0443">Lipid metabolism</keyword>
<evidence type="ECO:0000256" key="20">
    <source>
        <dbReference type="ARBA" id="ARBA00047734"/>
    </source>
</evidence>
<evidence type="ECO:0000256" key="13">
    <source>
        <dbReference type="ARBA" id="ARBA00035852"/>
    </source>
</evidence>
<comment type="catalytic activity">
    <reaction evidence="21">
        <text>decanoyl-CoA + H2O = decanoate + CoA + H(+)</text>
        <dbReference type="Rhea" id="RHEA:40059"/>
        <dbReference type="ChEBI" id="CHEBI:15377"/>
        <dbReference type="ChEBI" id="CHEBI:15378"/>
        <dbReference type="ChEBI" id="CHEBI:27689"/>
        <dbReference type="ChEBI" id="CHEBI:57287"/>
        <dbReference type="ChEBI" id="CHEBI:61430"/>
    </reaction>
    <physiologicalReaction direction="left-to-right" evidence="21">
        <dbReference type="Rhea" id="RHEA:40060"/>
    </physiologicalReaction>
</comment>
<keyword evidence="11" id="KW-0472">Membrane</keyword>
<comment type="catalytic activity">
    <reaction evidence="22">
        <text>dodecanoyl-CoA + H2O = dodecanoate + CoA + H(+)</text>
        <dbReference type="Rhea" id="RHEA:30135"/>
        <dbReference type="ChEBI" id="CHEBI:15377"/>
        <dbReference type="ChEBI" id="CHEBI:15378"/>
        <dbReference type="ChEBI" id="CHEBI:18262"/>
        <dbReference type="ChEBI" id="CHEBI:57287"/>
        <dbReference type="ChEBI" id="CHEBI:57375"/>
    </reaction>
    <physiologicalReaction direction="left-to-right" evidence="22">
        <dbReference type="Rhea" id="RHEA:30136"/>
    </physiologicalReaction>
</comment>
<evidence type="ECO:0000313" key="26">
    <source>
        <dbReference type="Proteomes" id="UP000002318"/>
    </source>
</evidence>
<evidence type="ECO:0000259" key="24">
    <source>
        <dbReference type="Pfam" id="PF03061"/>
    </source>
</evidence>
<comment type="catalytic activity">
    <reaction evidence="14">
        <text>(9Z)-octadecenoyl-CoA + H2O = (9Z)-octadecenoate + CoA + H(+)</text>
        <dbReference type="Rhea" id="RHEA:40139"/>
        <dbReference type="ChEBI" id="CHEBI:15377"/>
        <dbReference type="ChEBI" id="CHEBI:15378"/>
        <dbReference type="ChEBI" id="CHEBI:30823"/>
        <dbReference type="ChEBI" id="CHEBI:57287"/>
        <dbReference type="ChEBI" id="CHEBI:57387"/>
    </reaction>
    <physiologicalReaction direction="left-to-right" evidence="14">
        <dbReference type="Rhea" id="RHEA:40140"/>
    </physiologicalReaction>
</comment>
<dbReference type="Gene3D" id="3.10.129.10">
    <property type="entry name" value="Hotdog Thioesterase"/>
    <property type="match status" value="1"/>
</dbReference>
<evidence type="ECO:0000256" key="11">
    <source>
        <dbReference type="ARBA" id="ARBA00023136"/>
    </source>
</evidence>
<evidence type="ECO:0000256" key="6">
    <source>
        <dbReference type="ARBA" id="ARBA00022703"/>
    </source>
</evidence>
<keyword evidence="26" id="KW-1185">Reference proteome</keyword>
<keyword evidence="4" id="KW-1003">Cell membrane</keyword>
<evidence type="ECO:0000256" key="14">
    <source>
        <dbReference type="ARBA" id="ARBA00037002"/>
    </source>
</evidence>
<evidence type="ECO:0000256" key="18">
    <source>
        <dbReference type="ARBA" id="ARBA00043210"/>
    </source>
</evidence>